<sequence length="54" mass="5722">MPSEHASDGISIRSANYITSARRLTSLATTFQQKLPPANQCAGSGFASPDISLR</sequence>
<dbReference type="EMBL" id="LK933290">
    <property type="protein sequence ID" value="CDT60112.1"/>
    <property type="molecule type" value="Genomic_DNA"/>
</dbReference>
<reference evidence="1" key="1">
    <citation type="submission" date="2014-07" db="EMBL/GenBank/DDBJ databases">
        <authorList>
            <person name="Monot Marc"/>
        </authorList>
    </citation>
    <scope>NUCLEOTIDE SEQUENCE</scope>
    <source>
        <strain evidence="1">7032989</strain>
    </source>
</reference>
<evidence type="ECO:0000313" key="1">
    <source>
        <dbReference type="EMBL" id="CDT60112.1"/>
    </source>
</evidence>
<proteinExistence type="predicted"/>
<accession>A0A069ASU6</accession>
<protein>
    <submittedName>
        <fullName evidence="1">Uncharacterized protein</fullName>
    </submittedName>
</protein>
<gene>
    <name evidence="1" type="ORF">BN1095_5970001</name>
</gene>
<dbReference type="AlphaFoldDB" id="A0A069ASU6"/>
<organism evidence="1">
    <name type="scientific">Clostridioides difficile</name>
    <name type="common">Peptoclostridium difficile</name>
    <dbReference type="NCBI Taxonomy" id="1496"/>
    <lineage>
        <taxon>Bacteria</taxon>
        <taxon>Bacillati</taxon>
        <taxon>Bacillota</taxon>
        <taxon>Clostridia</taxon>
        <taxon>Peptostreptococcales</taxon>
        <taxon>Peptostreptococcaceae</taxon>
        <taxon>Clostridioides</taxon>
    </lineage>
</organism>
<name>A0A069ASU6_CLODI</name>